<dbReference type="InterPro" id="IPR039424">
    <property type="entry name" value="SBP_5"/>
</dbReference>
<proteinExistence type="inferred from homology"/>
<evidence type="ECO:0000313" key="6">
    <source>
        <dbReference type="Proteomes" id="UP000585721"/>
    </source>
</evidence>
<dbReference type="Proteomes" id="UP000585721">
    <property type="component" value="Unassembled WGS sequence"/>
</dbReference>
<dbReference type="AlphaFoldDB" id="A0A841GEK7"/>
<dbReference type="PROSITE" id="PS01040">
    <property type="entry name" value="SBP_BACTERIAL_5"/>
    <property type="match status" value="1"/>
</dbReference>
<sequence>MKHFPLIQCLGAVLLLLTGCTPAETVKTSGAVYCVDSFSNHLNPQILSSSPFVASLSQQVYNRLIEINPDTQRLDGALAENWSISRNGLVYTFNLRRNVSFHQTAWFTPQRTFNADDVIFSFRRIIDASHPYHAVSGTRYPFFDNRQFSRVLQDVRKITDYQVQFILRHPDASFMATLASDYAVILSAEYGNYLQRQHGDLQDIDDMPVGTGPFQILELRPNEYLRLTRNPSYWDKTPILEQLVFDYTPRASKRLAKLFTGECQVVATPAASQLPFIRNNPRTDVDIQSNMNTTYLALNTHQKPLNDVRVRRAIAMAVNKDNLQHAVFYDTGEAASSLLPPASWAHHPNLDEYYYDPDQAKQLLKEAGYPDGLELTLWVQPIPRTYNPDASKTAQLLQGDLARIGINVRVIETRWTVMRANLKEGKHDMALLAWAADNADPDNFLRPLLSCEAMKNGGNNYSGWCNDDFDSHLDNSLATQRLSQRIFEYQRTQEMIYEHVPVIPLAHALIVSAYWQNMHNIIIPPTGGVSFKKAYRE</sequence>
<dbReference type="PANTHER" id="PTHR30290:SF28">
    <property type="entry name" value="ABC TRANSPORTER PERIPLASMIC-BINDING PROTEIN SAPA-RELATED"/>
    <property type="match status" value="1"/>
</dbReference>
<keyword evidence="2 3" id="KW-0732">Signal</keyword>
<name>A0A841GEK7_9GAMM</name>
<dbReference type="EMBL" id="JACHGR010000007">
    <property type="protein sequence ID" value="MBB6056379.1"/>
    <property type="molecule type" value="Genomic_DNA"/>
</dbReference>
<dbReference type="Gene3D" id="3.90.76.10">
    <property type="entry name" value="Dipeptide-binding Protein, Domain 1"/>
    <property type="match status" value="1"/>
</dbReference>
<dbReference type="PANTHER" id="PTHR30290">
    <property type="entry name" value="PERIPLASMIC BINDING COMPONENT OF ABC TRANSPORTER"/>
    <property type="match status" value="1"/>
</dbReference>
<dbReference type="GO" id="GO:1904680">
    <property type="term" value="F:peptide transmembrane transporter activity"/>
    <property type="evidence" value="ECO:0007669"/>
    <property type="project" value="TreeGrafter"/>
</dbReference>
<gene>
    <name evidence="5" type="ORF">HNR75_002311</name>
</gene>
<reference evidence="5 6" key="1">
    <citation type="submission" date="2020-08" db="EMBL/GenBank/DDBJ databases">
        <title>Genomic Encyclopedia of Type Strains, Phase IV (KMG-IV): sequencing the most valuable type-strain genomes for metagenomic binning, comparative biology and taxonomic classification.</title>
        <authorList>
            <person name="Goeker M."/>
        </authorList>
    </citation>
    <scope>NUCLEOTIDE SEQUENCE [LARGE SCALE GENOMIC DNA]</scope>
    <source>
        <strain evidence="5 6">DSM 22975</strain>
    </source>
</reference>
<evidence type="ECO:0000313" key="5">
    <source>
        <dbReference type="EMBL" id="MBB6056379.1"/>
    </source>
</evidence>
<dbReference type="InterPro" id="IPR023765">
    <property type="entry name" value="SBP_5_CS"/>
</dbReference>
<evidence type="ECO:0000259" key="4">
    <source>
        <dbReference type="Pfam" id="PF00496"/>
    </source>
</evidence>
<dbReference type="NCBIfam" id="NF011689">
    <property type="entry name" value="PRK15109.1"/>
    <property type="match status" value="1"/>
</dbReference>
<feature type="domain" description="Solute-binding protein family 5" evidence="4">
    <location>
        <begin position="76"/>
        <end position="455"/>
    </location>
</feature>
<dbReference type="InterPro" id="IPR030678">
    <property type="entry name" value="Peptide/Ni-bd"/>
</dbReference>
<dbReference type="PIRSF" id="PIRSF002741">
    <property type="entry name" value="MppA"/>
    <property type="match status" value="1"/>
</dbReference>
<protein>
    <submittedName>
        <fullName evidence="5">Cationic peptide transport system substrate-binding protein</fullName>
    </submittedName>
</protein>
<dbReference type="GO" id="GO:0043190">
    <property type="term" value="C:ATP-binding cassette (ABC) transporter complex"/>
    <property type="evidence" value="ECO:0007669"/>
    <property type="project" value="InterPro"/>
</dbReference>
<evidence type="ECO:0000256" key="1">
    <source>
        <dbReference type="ARBA" id="ARBA00005695"/>
    </source>
</evidence>
<dbReference type="CDD" id="cd08493">
    <property type="entry name" value="PBP2_DppA_like"/>
    <property type="match status" value="1"/>
</dbReference>
<dbReference type="RefSeq" id="WP_188027098.1">
    <property type="nucleotide sequence ID" value="NZ_JACHGR010000007.1"/>
</dbReference>
<dbReference type="InterPro" id="IPR000914">
    <property type="entry name" value="SBP_5_dom"/>
</dbReference>
<dbReference type="Gene3D" id="3.10.105.10">
    <property type="entry name" value="Dipeptide-binding Protein, Domain 3"/>
    <property type="match status" value="1"/>
</dbReference>
<dbReference type="Gene3D" id="3.40.190.10">
    <property type="entry name" value="Periplasmic binding protein-like II"/>
    <property type="match status" value="1"/>
</dbReference>
<dbReference type="SUPFAM" id="SSF53850">
    <property type="entry name" value="Periplasmic binding protein-like II"/>
    <property type="match status" value="1"/>
</dbReference>
<comment type="caution">
    <text evidence="5">The sequence shown here is derived from an EMBL/GenBank/DDBJ whole genome shotgun (WGS) entry which is preliminary data.</text>
</comment>
<feature type="signal peptide" evidence="3">
    <location>
        <begin position="1"/>
        <end position="23"/>
    </location>
</feature>
<accession>A0A841GEK7</accession>
<dbReference type="Pfam" id="PF00496">
    <property type="entry name" value="SBP_bac_5"/>
    <property type="match status" value="1"/>
</dbReference>
<dbReference type="GO" id="GO:0030288">
    <property type="term" value="C:outer membrane-bounded periplasmic space"/>
    <property type="evidence" value="ECO:0007669"/>
    <property type="project" value="UniProtKB-ARBA"/>
</dbReference>
<comment type="similarity">
    <text evidence="1">Belongs to the bacterial solute-binding protein 5 family.</text>
</comment>
<dbReference type="GO" id="GO:0015833">
    <property type="term" value="P:peptide transport"/>
    <property type="evidence" value="ECO:0007669"/>
    <property type="project" value="TreeGrafter"/>
</dbReference>
<evidence type="ECO:0000256" key="2">
    <source>
        <dbReference type="ARBA" id="ARBA00022729"/>
    </source>
</evidence>
<organism evidence="5 6">
    <name type="scientific">Tolumonas osonensis</name>
    <dbReference type="NCBI Taxonomy" id="675874"/>
    <lineage>
        <taxon>Bacteria</taxon>
        <taxon>Pseudomonadati</taxon>
        <taxon>Pseudomonadota</taxon>
        <taxon>Gammaproteobacteria</taxon>
        <taxon>Aeromonadales</taxon>
        <taxon>Aeromonadaceae</taxon>
        <taxon>Tolumonas</taxon>
    </lineage>
</organism>
<feature type="chain" id="PRO_5032674411" evidence="3">
    <location>
        <begin position="24"/>
        <end position="537"/>
    </location>
</feature>
<dbReference type="PROSITE" id="PS51257">
    <property type="entry name" value="PROKAR_LIPOPROTEIN"/>
    <property type="match status" value="1"/>
</dbReference>
<keyword evidence="6" id="KW-1185">Reference proteome</keyword>
<evidence type="ECO:0000256" key="3">
    <source>
        <dbReference type="SAM" id="SignalP"/>
    </source>
</evidence>